<dbReference type="HOGENOM" id="CLU_1843300_0_0_6"/>
<dbReference type="RefSeq" id="WP_045110415.1">
    <property type="nucleotide sequence ID" value="NZ_CAWRBC010000154.1"/>
</dbReference>
<protein>
    <submittedName>
        <fullName evidence="1">Uncharacterized protein</fullName>
    </submittedName>
</protein>
<evidence type="ECO:0000313" key="2">
    <source>
        <dbReference type="Proteomes" id="UP000183794"/>
    </source>
</evidence>
<dbReference type="PATRIC" id="fig|80854.5.peg.2361"/>
<dbReference type="Proteomes" id="UP000183794">
    <property type="component" value="Unassembled WGS sequence"/>
</dbReference>
<sequence length="149" mass="17616">MQTTSIDKFRLKWRWTEEEYCLLSEDELFQIIPLALESAKEVWETSLTFVSDKSDFSPCDELFTDINSIEATNKNAVREWLSDKVPKCEVIVSWQPDTAVLTNTELFIQYWDDFCYGASDDVSIWPKDKSWVIHYWHEEVFWHGKSTSV</sequence>
<gene>
    <name evidence="1" type="ORF">NVI5450_3945</name>
</gene>
<organism evidence="1 2">
    <name type="scientific">Moritella viscosa</name>
    <dbReference type="NCBI Taxonomy" id="80854"/>
    <lineage>
        <taxon>Bacteria</taxon>
        <taxon>Pseudomonadati</taxon>
        <taxon>Pseudomonadota</taxon>
        <taxon>Gammaproteobacteria</taxon>
        <taxon>Alteromonadales</taxon>
        <taxon>Moritellaceae</taxon>
        <taxon>Moritella</taxon>
    </lineage>
</organism>
<accession>A0A090IJ30</accession>
<reference evidence="1 2" key="1">
    <citation type="submission" date="2016-11" db="EMBL/GenBank/DDBJ databases">
        <authorList>
            <person name="Jaros S."/>
            <person name="Januszkiewicz K."/>
            <person name="Wedrychowicz H."/>
        </authorList>
    </citation>
    <scope>NUCLEOTIDE SEQUENCE [LARGE SCALE GENOMIC DNA]</scope>
    <source>
        <strain evidence="1">NVI 5450</strain>
    </source>
</reference>
<dbReference type="OrthoDB" id="840133at2"/>
<dbReference type="KEGG" id="mvs:MVIS_2210"/>
<name>A0A090IJ30_9GAMM</name>
<dbReference type="EMBL" id="FPLD01000109">
    <property type="protein sequence ID" value="SGZ13539.1"/>
    <property type="molecule type" value="Genomic_DNA"/>
</dbReference>
<proteinExistence type="predicted"/>
<evidence type="ECO:0000313" key="1">
    <source>
        <dbReference type="EMBL" id="SGZ13539.1"/>
    </source>
</evidence>
<dbReference type="AlphaFoldDB" id="A0A090IJ30"/>